<dbReference type="EMBL" id="CP009571">
    <property type="protein sequence ID" value="AIT05527.1"/>
    <property type="molecule type" value="Genomic_DNA"/>
</dbReference>
<organism evidence="1 2">
    <name type="scientific">Sphingomonas taxi</name>
    <dbReference type="NCBI Taxonomy" id="1549858"/>
    <lineage>
        <taxon>Bacteria</taxon>
        <taxon>Pseudomonadati</taxon>
        <taxon>Pseudomonadota</taxon>
        <taxon>Alphaproteobacteria</taxon>
        <taxon>Sphingomonadales</taxon>
        <taxon>Sphingomonadaceae</taxon>
        <taxon>Sphingomonas</taxon>
    </lineage>
</organism>
<proteinExistence type="predicted"/>
<gene>
    <name evidence="1" type="ORF">MC45_02930</name>
</gene>
<evidence type="ECO:0008006" key="3">
    <source>
        <dbReference type="Google" id="ProtNLM"/>
    </source>
</evidence>
<keyword evidence="2" id="KW-1185">Reference proteome</keyword>
<evidence type="ECO:0000313" key="2">
    <source>
        <dbReference type="Proteomes" id="UP000033200"/>
    </source>
</evidence>
<reference evidence="1 2" key="1">
    <citation type="submission" date="2014-09" db="EMBL/GenBank/DDBJ databases">
        <title>Using Illumina technology Improving SMRT sequencing Genome Assembly by RASTools.</title>
        <authorList>
            <person name="Zhou Y."/>
            <person name="Ma T."/>
            <person name="Liu T."/>
        </authorList>
    </citation>
    <scope>NUCLEOTIDE SEQUENCE [LARGE SCALE GENOMIC DNA]</scope>
    <source>
        <strain evidence="1 2">ATCC 55669</strain>
    </source>
</reference>
<dbReference type="KEGG" id="stax:MC45_02930"/>
<dbReference type="STRING" id="1549858.MC45_02930"/>
<dbReference type="AlphaFoldDB" id="A0A097ED87"/>
<protein>
    <recommendedName>
        <fullName evidence="3">ATP-grasp domain-containing protein</fullName>
    </recommendedName>
</protein>
<evidence type="ECO:0000313" key="1">
    <source>
        <dbReference type="EMBL" id="AIT05527.1"/>
    </source>
</evidence>
<dbReference type="SUPFAM" id="SSF56059">
    <property type="entry name" value="Glutathione synthetase ATP-binding domain-like"/>
    <property type="match status" value="1"/>
</dbReference>
<accession>A0A097ED87</accession>
<dbReference type="HOGENOM" id="CLU_1133029_0_0_5"/>
<dbReference type="RefSeq" id="WP_038659297.1">
    <property type="nucleotide sequence ID" value="NZ_CP009571.1"/>
</dbReference>
<dbReference type="Proteomes" id="UP000033200">
    <property type="component" value="Chromosome"/>
</dbReference>
<sequence length="245" mass="26747">MQRILFGNHSTQMPAIARHIDHHRYEASFAPFDAVDLSRFDLVVPLRVGQIEGARGGRAVLPTADLVALCDDKLALNLWLIDHGFGDTVPTLLGARPTDYPYIRKTRRGDFGFGCAMIRGPGENDGSDHPDVFRQRAVAGADEYVLHLLRVGGTIRFQVAYRYDMGQPLGVRGAVDRPASITPADPGPALGPCTAILEALGYDGNCCFNYKWEEGALRILELNRRFGGSLVGVVTEYVTAHLAAL</sequence>
<name>A0A097ED87_9SPHN</name>
<dbReference type="eggNOG" id="COG1821">
    <property type="taxonomic scope" value="Bacteria"/>
</dbReference>